<feature type="region of interest" description="Disordered" evidence="1">
    <location>
        <begin position="83"/>
        <end position="104"/>
    </location>
</feature>
<gene>
    <name evidence="2" type="ORF">BJZ21_000612</name>
</gene>
<protein>
    <submittedName>
        <fullName evidence="2">Uncharacterized protein YukE</fullName>
    </submittedName>
</protein>
<dbReference type="Proteomes" id="UP000535511">
    <property type="component" value="Unassembled WGS sequence"/>
</dbReference>
<organism evidence="2 3">
    <name type="scientific">Nocardioides panaciterrulae</name>
    <dbReference type="NCBI Taxonomy" id="661492"/>
    <lineage>
        <taxon>Bacteria</taxon>
        <taxon>Bacillati</taxon>
        <taxon>Actinomycetota</taxon>
        <taxon>Actinomycetes</taxon>
        <taxon>Propionibacteriales</taxon>
        <taxon>Nocardioidaceae</taxon>
        <taxon>Nocardioides</taxon>
    </lineage>
</organism>
<dbReference type="EMBL" id="JACCBG010000001">
    <property type="protein sequence ID" value="NYD40529.1"/>
    <property type="molecule type" value="Genomic_DNA"/>
</dbReference>
<keyword evidence="3" id="KW-1185">Reference proteome</keyword>
<accession>A0A7Y9E3N7</accession>
<comment type="caution">
    <text evidence="2">The sequence shown here is derived from an EMBL/GenBank/DDBJ whole genome shotgun (WGS) entry which is preliminary data.</text>
</comment>
<feature type="compositionally biased region" description="Low complexity" evidence="1">
    <location>
        <begin position="93"/>
        <end position="104"/>
    </location>
</feature>
<dbReference type="RefSeq" id="WP_179662405.1">
    <property type="nucleotide sequence ID" value="NZ_JACCBG010000001.1"/>
</dbReference>
<evidence type="ECO:0000313" key="3">
    <source>
        <dbReference type="Proteomes" id="UP000535511"/>
    </source>
</evidence>
<proteinExistence type="predicted"/>
<dbReference type="AlphaFoldDB" id="A0A7Y9E3N7"/>
<sequence>MSTPPGLEVHADDLEQIRTTLDDAGRTLFGHAHDLDTAPDAGVSSGEVGNALAALSSAVAGLAQHLGTLSTNVGTANADFTATDGAVSDALRPGGPAYPGTTAP</sequence>
<name>A0A7Y9E3N7_9ACTN</name>
<evidence type="ECO:0000256" key="1">
    <source>
        <dbReference type="SAM" id="MobiDB-lite"/>
    </source>
</evidence>
<reference evidence="2 3" key="1">
    <citation type="submission" date="2020-07" db="EMBL/GenBank/DDBJ databases">
        <title>Sequencing the genomes of 1000 actinobacteria strains.</title>
        <authorList>
            <person name="Klenk H.-P."/>
        </authorList>
    </citation>
    <scope>NUCLEOTIDE SEQUENCE [LARGE SCALE GENOMIC DNA]</scope>
    <source>
        <strain evidence="2 3">DSM 21350</strain>
    </source>
</reference>
<evidence type="ECO:0000313" key="2">
    <source>
        <dbReference type="EMBL" id="NYD40529.1"/>
    </source>
</evidence>